<dbReference type="Pfam" id="PF12799">
    <property type="entry name" value="LRR_4"/>
    <property type="match status" value="1"/>
</dbReference>
<dbReference type="RefSeq" id="WP_094060350.1">
    <property type="nucleotide sequence ID" value="NZ_CP022530.1"/>
</dbReference>
<dbReference type="InterPro" id="IPR025875">
    <property type="entry name" value="Leu-rich_rpt_4"/>
</dbReference>
<keyword evidence="4" id="KW-1185">Reference proteome</keyword>
<sequence>MTSLFAHSVLVSACLGALSGCFEQGSSGNDTASTPAKTQPAQPSNAEQSIDFTAFADINLATCLQAQGFKQVGQAQIVSCPQSDIRSLAGAEQLSFVRVMSVPHNDIQDLSPLASLTLLHTIDVDNNQINDLQPLQALTALNQVSAKHNQLRDINALTGSSLLRLYVDHNPLEDLSAVSSLRQLKHLSAKGHSAELPTLTASVTSFQL</sequence>
<gene>
    <name evidence="3" type="ORF">CHH28_10985</name>
</gene>
<evidence type="ECO:0000313" key="3">
    <source>
        <dbReference type="EMBL" id="ASP39170.1"/>
    </source>
</evidence>
<name>A0A222FK62_9GAMM</name>
<dbReference type="PANTHER" id="PTHR47566:SF1">
    <property type="entry name" value="PROTEIN NUD1"/>
    <property type="match status" value="1"/>
</dbReference>
<evidence type="ECO:0008006" key="5">
    <source>
        <dbReference type="Google" id="ProtNLM"/>
    </source>
</evidence>
<dbReference type="EMBL" id="CP022530">
    <property type="protein sequence ID" value="ASP39170.1"/>
    <property type="molecule type" value="Genomic_DNA"/>
</dbReference>
<keyword evidence="1" id="KW-0433">Leucine-rich repeat</keyword>
<dbReference type="PROSITE" id="PS51450">
    <property type="entry name" value="LRR"/>
    <property type="match status" value="1"/>
</dbReference>
<keyword evidence="2" id="KW-0677">Repeat</keyword>
<evidence type="ECO:0000256" key="1">
    <source>
        <dbReference type="ARBA" id="ARBA00022614"/>
    </source>
</evidence>
<organism evidence="3 4">
    <name type="scientific">Bacterioplanes sanyensis</name>
    <dbReference type="NCBI Taxonomy" id="1249553"/>
    <lineage>
        <taxon>Bacteria</taxon>
        <taxon>Pseudomonadati</taxon>
        <taxon>Pseudomonadota</taxon>
        <taxon>Gammaproteobacteria</taxon>
        <taxon>Oceanospirillales</taxon>
        <taxon>Oceanospirillaceae</taxon>
        <taxon>Bacterioplanes</taxon>
    </lineage>
</organism>
<evidence type="ECO:0000313" key="4">
    <source>
        <dbReference type="Proteomes" id="UP000202440"/>
    </source>
</evidence>
<dbReference type="PANTHER" id="PTHR47566">
    <property type="match status" value="1"/>
</dbReference>
<proteinExistence type="predicted"/>
<dbReference type="AlphaFoldDB" id="A0A222FK62"/>
<dbReference type="InterPro" id="IPR001611">
    <property type="entry name" value="Leu-rich_rpt"/>
</dbReference>
<dbReference type="OrthoDB" id="5678964at2"/>
<dbReference type="GO" id="GO:0035591">
    <property type="term" value="F:signaling adaptor activity"/>
    <property type="evidence" value="ECO:0007669"/>
    <property type="project" value="TreeGrafter"/>
</dbReference>
<evidence type="ECO:0000256" key="2">
    <source>
        <dbReference type="ARBA" id="ARBA00022737"/>
    </source>
</evidence>
<dbReference type="SUPFAM" id="SSF52058">
    <property type="entry name" value="L domain-like"/>
    <property type="match status" value="1"/>
</dbReference>
<dbReference type="InterPro" id="IPR032675">
    <property type="entry name" value="LRR_dom_sf"/>
</dbReference>
<protein>
    <recommendedName>
        <fullName evidence="5">Leucine-rich repeat domain-containing protein</fullName>
    </recommendedName>
</protein>
<accession>A0A222FK62</accession>
<reference evidence="3 4" key="1">
    <citation type="submission" date="2017-07" db="EMBL/GenBank/DDBJ databases">
        <title>Annotated genome sequence of Bacterioplanes sanyensis isolated from Red Sea.</title>
        <authorList>
            <person name="Rehman Z.U."/>
        </authorList>
    </citation>
    <scope>NUCLEOTIDE SEQUENCE [LARGE SCALE GENOMIC DNA]</scope>
    <source>
        <strain evidence="3 4">NV9</strain>
    </source>
</reference>
<dbReference type="InterPro" id="IPR052574">
    <property type="entry name" value="CDIRP"/>
</dbReference>
<dbReference type="KEGG" id="bsan:CHH28_10985"/>
<dbReference type="Gene3D" id="3.80.10.10">
    <property type="entry name" value="Ribonuclease Inhibitor"/>
    <property type="match status" value="1"/>
</dbReference>
<dbReference type="Proteomes" id="UP000202440">
    <property type="component" value="Chromosome"/>
</dbReference>